<dbReference type="PROSITE" id="PS50125">
    <property type="entry name" value="GUANYLATE_CYCLASE_2"/>
    <property type="match status" value="1"/>
</dbReference>
<name>A0A382TL08_9ZZZZ</name>
<dbReference type="InterPro" id="IPR029787">
    <property type="entry name" value="Nucleotide_cyclase"/>
</dbReference>
<dbReference type="GO" id="GO:0035556">
    <property type="term" value="P:intracellular signal transduction"/>
    <property type="evidence" value="ECO:0007669"/>
    <property type="project" value="InterPro"/>
</dbReference>
<accession>A0A382TL08</accession>
<dbReference type="InterPro" id="IPR050697">
    <property type="entry name" value="Adenylyl/Guanylyl_Cyclase_3/4"/>
</dbReference>
<evidence type="ECO:0000259" key="1">
    <source>
        <dbReference type="PROSITE" id="PS50125"/>
    </source>
</evidence>
<dbReference type="EMBL" id="UINC01137364">
    <property type="protein sequence ID" value="SVD22653.1"/>
    <property type="molecule type" value="Genomic_DNA"/>
</dbReference>
<dbReference type="AlphaFoldDB" id="A0A382TL08"/>
<dbReference type="PANTHER" id="PTHR43081:SF19">
    <property type="entry name" value="PH-SENSITIVE ADENYLATE CYCLASE RV1264"/>
    <property type="match status" value="1"/>
</dbReference>
<dbReference type="Gene3D" id="3.30.70.1230">
    <property type="entry name" value="Nucleotide cyclase"/>
    <property type="match status" value="1"/>
</dbReference>
<feature type="non-terminal residue" evidence="2">
    <location>
        <position position="98"/>
    </location>
</feature>
<gene>
    <name evidence="2" type="ORF">METZ01_LOCUS375507</name>
</gene>
<dbReference type="PANTHER" id="PTHR43081">
    <property type="entry name" value="ADENYLATE CYCLASE, TERMINAL-DIFFERENTIATION SPECIFIC-RELATED"/>
    <property type="match status" value="1"/>
</dbReference>
<proteinExistence type="predicted"/>
<dbReference type="GO" id="GO:0006171">
    <property type="term" value="P:cAMP biosynthetic process"/>
    <property type="evidence" value="ECO:0007669"/>
    <property type="project" value="TreeGrafter"/>
</dbReference>
<feature type="domain" description="Guanylate cyclase" evidence="1">
    <location>
        <begin position="12"/>
        <end position="64"/>
    </location>
</feature>
<dbReference type="SUPFAM" id="SSF55073">
    <property type="entry name" value="Nucleotide cyclase"/>
    <property type="match status" value="1"/>
</dbReference>
<dbReference type="Pfam" id="PF00211">
    <property type="entry name" value="Guanylate_cyc"/>
    <property type="match status" value="1"/>
</dbReference>
<protein>
    <recommendedName>
        <fullName evidence="1">Guanylate cyclase domain-containing protein</fullName>
    </recommendedName>
</protein>
<dbReference type="InterPro" id="IPR001054">
    <property type="entry name" value="A/G_cyclase"/>
</dbReference>
<reference evidence="2" key="1">
    <citation type="submission" date="2018-05" db="EMBL/GenBank/DDBJ databases">
        <authorList>
            <person name="Lanie J.A."/>
            <person name="Ng W.-L."/>
            <person name="Kazmierczak K.M."/>
            <person name="Andrzejewski T.M."/>
            <person name="Davidsen T.M."/>
            <person name="Wayne K.J."/>
            <person name="Tettelin H."/>
            <person name="Glass J.I."/>
            <person name="Rusch D."/>
            <person name="Podicherti R."/>
            <person name="Tsui H.-C.T."/>
            <person name="Winkler M.E."/>
        </authorList>
    </citation>
    <scope>NUCLEOTIDE SEQUENCE</scope>
</reference>
<organism evidence="2">
    <name type="scientific">marine metagenome</name>
    <dbReference type="NCBI Taxonomy" id="408172"/>
    <lineage>
        <taxon>unclassified sequences</taxon>
        <taxon>metagenomes</taxon>
        <taxon>ecological metagenomes</taxon>
    </lineage>
</organism>
<sequence>MAKNKTNTRQSTIMFTDIVGYSKMVEKDETHAIKILNEHNQLIETIIRKNSGKIIKHIGDAVFAEFSSTEDAVNSAIHFQNNFKDRNALCRKDDYIVV</sequence>
<evidence type="ECO:0000313" key="2">
    <source>
        <dbReference type="EMBL" id="SVD22653.1"/>
    </source>
</evidence>
<dbReference type="CDD" id="cd07302">
    <property type="entry name" value="CHD"/>
    <property type="match status" value="1"/>
</dbReference>